<dbReference type="SUPFAM" id="SSF53041">
    <property type="entry name" value="Resolvase-like"/>
    <property type="match status" value="1"/>
</dbReference>
<keyword evidence="1" id="KW-0238">DNA-binding</keyword>
<organism evidence="4 5">
    <name type="scientific">Candidatus Nephthysia bennettiae</name>
    <dbReference type="NCBI Taxonomy" id="3127016"/>
    <lineage>
        <taxon>Bacteria</taxon>
        <taxon>Bacillati</taxon>
        <taxon>Candidatus Dormiibacterota</taxon>
        <taxon>Candidatus Dormibacteria</taxon>
        <taxon>Candidatus Dormibacterales</taxon>
        <taxon>Candidatus Dormibacteraceae</taxon>
        <taxon>Candidatus Nephthysia</taxon>
    </lineage>
</organism>
<dbReference type="CDD" id="cd03768">
    <property type="entry name" value="SR_ResInv"/>
    <property type="match status" value="1"/>
</dbReference>
<name>A0A934N5R8_9BACT</name>
<proteinExistence type="predicted"/>
<dbReference type="InterPro" id="IPR036162">
    <property type="entry name" value="Resolvase-like_N_sf"/>
</dbReference>
<keyword evidence="5" id="KW-1185">Reference proteome</keyword>
<dbReference type="RefSeq" id="WP_338179594.1">
    <property type="nucleotide sequence ID" value="NZ_JAEKNR010000027.1"/>
</dbReference>
<keyword evidence="2" id="KW-0233">DNA recombination</keyword>
<dbReference type="Gene3D" id="3.40.50.1390">
    <property type="entry name" value="Resolvase, N-terminal catalytic domain"/>
    <property type="match status" value="1"/>
</dbReference>
<dbReference type="Pfam" id="PF00239">
    <property type="entry name" value="Resolvase"/>
    <property type="match status" value="1"/>
</dbReference>
<dbReference type="PROSITE" id="PS51736">
    <property type="entry name" value="RECOMBINASES_3"/>
    <property type="match status" value="1"/>
</dbReference>
<evidence type="ECO:0000256" key="2">
    <source>
        <dbReference type="ARBA" id="ARBA00023172"/>
    </source>
</evidence>
<gene>
    <name evidence="4" type="ORF">JF922_02205</name>
</gene>
<protein>
    <submittedName>
        <fullName evidence="4">Recombinase family protein</fullName>
    </submittedName>
</protein>
<reference evidence="4" key="1">
    <citation type="submission" date="2020-10" db="EMBL/GenBank/DDBJ databases">
        <title>Ca. Dormibacterota MAGs.</title>
        <authorList>
            <person name="Montgomery K."/>
        </authorList>
    </citation>
    <scope>NUCLEOTIDE SEQUENCE [LARGE SCALE GENOMIC DNA]</scope>
    <source>
        <strain evidence="4">SC8812_S17_10</strain>
    </source>
</reference>
<evidence type="ECO:0000259" key="3">
    <source>
        <dbReference type="PROSITE" id="PS51736"/>
    </source>
</evidence>
<dbReference type="Proteomes" id="UP000612893">
    <property type="component" value="Unassembled WGS sequence"/>
</dbReference>
<dbReference type="PANTHER" id="PTHR30461:SF2">
    <property type="entry name" value="SERINE RECOMBINASE PINE-RELATED"/>
    <property type="match status" value="1"/>
</dbReference>
<dbReference type="GO" id="GO:0003677">
    <property type="term" value="F:DNA binding"/>
    <property type="evidence" value="ECO:0007669"/>
    <property type="project" value="UniProtKB-KW"/>
</dbReference>
<evidence type="ECO:0000313" key="5">
    <source>
        <dbReference type="Proteomes" id="UP000612893"/>
    </source>
</evidence>
<dbReference type="InterPro" id="IPR006119">
    <property type="entry name" value="Resolv_N"/>
</dbReference>
<dbReference type="SMART" id="SM00857">
    <property type="entry name" value="Resolvase"/>
    <property type="match status" value="1"/>
</dbReference>
<dbReference type="EMBL" id="JAEKNR010000027">
    <property type="protein sequence ID" value="MBJ7596886.1"/>
    <property type="molecule type" value="Genomic_DNA"/>
</dbReference>
<dbReference type="InterPro" id="IPR050639">
    <property type="entry name" value="SSR_resolvase"/>
</dbReference>
<feature type="domain" description="Resolvase/invertase-type recombinase catalytic" evidence="3">
    <location>
        <begin position="17"/>
        <end position="144"/>
    </location>
</feature>
<evidence type="ECO:0000256" key="1">
    <source>
        <dbReference type="ARBA" id="ARBA00023125"/>
    </source>
</evidence>
<accession>A0A934N5R8</accession>
<dbReference type="PANTHER" id="PTHR30461">
    <property type="entry name" value="DNA-INVERTASE FROM LAMBDOID PROPHAGE"/>
    <property type="match status" value="1"/>
</dbReference>
<dbReference type="GO" id="GO:0006310">
    <property type="term" value="P:DNA recombination"/>
    <property type="evidence" value="ECO:0007669"/>
    <property type="project" value="UniProtKB-KW"/>
</dbReference>
<sequence>MSGEVSSGQGSGRRPLRVAIAARVSTKEKEQDPETQLRPLREHVARQENAELIGEFVDRASADDLRGRREWRRLLELAQARQVDLIVVWRLDRAFRSVLDGAQTLKQLRAWGCGLRSLQEPWIDTTTPFGEALFYITVAWAQQG</sequence>
<evidence type="ECO:0000313" key="4">
    <source>
        <dbReference type="EMBL" id="MBJ7596886.1"/>
    </source>
</evidence>
<dbReference type="AlphaFoldDB" id="A0A934N5R8"/>
<comment type="caution">
    <text evidence="4">The sequence shown here is derived from an EMBL/GenBank/DDBJ whole genome shotgun (WGS) entry which is preliminary data.</text>
</comment>